<dbReference type="InterPro" id="IPR003718">
    <property type="entry name" value="OsmC/Ohr_fam"/>
</dbReference>
<comment type="similarity">
    <text evidence="1">Belongs to the OsmC/Ohr family.</text>
</comment>
<dbReference type="SUPFAM" id="SSF82784">
    <property type="entry name" value="OsmC-like"/>
    <property type="match status" value="1"/>
</dbReference>
<proteinExistence type="inferred from homology"/>
<evidence type="ECO:0000313" key="2">
    <source>
        <dbReference type="EMBL" id="KIM45558.1"/>
    </source>
</evidence>
<dbReference type="PANTHER" id="PTHR33797:SF2">
    <property type="entry name" value="ORGANIC HYDROPEROXIDE RESISTANCE PROTEIN-LIKE"/>
    <property type="match status" value="1"/>
</dbReference>
<dbReference type="InterPro" id="IPR036102">
    <property type="entry name" value="OsmC/Ohrsf"/>
</dbReference>
<evidence type="ECO:0008006" key="4">
    <source>
        <dbReference type="Google" id="ProtNLM"/>
    </source>
</evidence>
<name>A0A0C2Y6U2_HEBCY</name>
<dbReference type="Gene3D" id="3.30.300.20">
    <property type="match status" value="1"/>
</dbReference>
<dbReference type="Pfam" id="PF02566">
    <property type="entry name" value="OsmC"/>
    <property type="match status" value="1"/>
</dbReference>
<dbReference type="OrthoDB" id="60422at2759"/>
<accession>A0A0C2Y6U2</accession>
<dbReference type="InterPro" id="IPR015946">
    <property type="entry name" value="KH_dom-like_a/b"/>
</dbReference>
<dbReference type="Proteomes" id="UP000053424">
    <property type="component" value="Unassembled WGS sequence"/>
</dbReference>
<evidence type="ECO:0000256" key="1">
    <source>
        <dbReference type="ARBA" id="ARBA00007378"/>
    </source>
</evidence>
<dbReference type="PANTHER" id="PTHR33797">
    <property type="entry name" value="ORGANIC HYDROPEROXIDE RESISTANCE PROTEIN-LIKE"/>
    <property type="match status" value="1"/>
</dbReference>
<protein>
    <recommendedName>
        <fullName evidence="4">Organic hydroperoxide resistance protein</fullName>
    </recommendedName>
</protein>
<sequence>MFTPATRTLFASSLRTSTVSRTPFNRVSARTVVTLKDVKVRAGRNGHVESNGLKLNLASPKELGGTGKGENPEQLFAMGYSACFLGAIQALAKKMGKEEMGKRAVVHTTVHLGEPNEMKGFALGVDIQVEGIDQEVLDAAHAFCPYSRALTHGAVVNVSLKA</sequence>
<keyword evidence="3" id="KW-1185">Reference proteome</keyword>
<dbReference type="GO" id="GO:0006979">
    <property type="term" value="P:response to oxidative stress"/>
    <property type="evidence" value="ECO:0007669"/>
    <property type="project" value="InterPro"/>
</dbReference>
<reference evidence="3" key="2">
    <citation type="submission" date="2015-01" db="EMBL/GenBank/DDBJ databases">
        <title>Evolutionary Origins and Diversification of the Mycorrhizal Mutualists.</title>
        <authorList>
            <consortium name="DOE Joint Genome Institute"/>
            <consortium name="Mycorrhizal Genomics Consortium"/>
            <person name="Kohler A."/>
            <person name="Kuo A."/>
            <person name="Nagy L.G."/>
            <person name="Floudas D."/>
            <person name="Copeland A."/>
            <person name="Barry K.W."/>
            <person name="Cichocki N."/>
            <person name="Veneault-Fourrey C."/>
            <person name="LaButti K."/>
            <person name="Lindquist E.A."/>
            <person name="Lipzen A."/>
            <person name="Lundell T."/>
            <person name="Morin E."/>
            <person name="Murat C."/>
            <person name="Riley R."/>
            <person name="Ohm R."/>
            <person name="Sun H."/>
            <person name="Tunlid A."/>
            <person name="Henrissat B."/>
            <person name="Grigoriev I.V."/>
            <person name="Hibbett D.S."/>
            <person name="Martin F."/>
        </authorList>
    </citation>
    <scope>NUCLEOTIDE SEQUENCE [LARGE SCALE GENOMIC DNA]</scope>
    <source>
        <strain evidence="3">h7</strain>
    </source>
</reference>
<organism evidence="2 3">
    <name type="scientific">Hebeloma cylindrosporum</name>
    <dbReference type="NCBI Taxonomy" id="76867"/>
    <lineage>
        <taxon>Eukaryota</taxon>
        <taxon>Fungi</taxon>
        <taxon>Dikarya</taxon>
        <taxon>Basidiomycota</taxon>
        <taxon>Agaricomycotina</taxon>
        <taxon>Agaricomycetes</taxon>
        <taxon>Agaricomycetidae</taxon>
        <taxon>Agaricales</taxon>
        <taxon>Agaricineae</taxon>
        <taxon>Hymenogastraceae</taxon>
        <taxon>Hebeloma</taxon>
    </lineage>
</organism>
<dbReference type="AlphaFoldDB" id="A0A0C2Y6U2"/>
<evidence type="ECO:0000313" key="3">
    <source>
        <dbReference type="Proteomes" id="UP000053424"/>
    </source>
</evidence>
<dbReference type="EMBL" id="KN831772">
    <property type="protein sequence ID" value="KIM45558.1"/>
    <property type="molecule type" value="Genomic_DNA"/>
</dbReference>
<reference evidence="2 3" key="1">
    <citation type="submission" date="2014-04" db="EMBL/GenBank/DDBJ databases">
        <authorList>
            <consortium name="DOE Joint Genome Institute"/>
            <person name="Kuo A."/>
            <person name="Gay G."/>
            <person name="Dore J."/>
            <person name="Kohler A."/>
            <person name="Nagy L.G."/>
            <person name="Floudas D."/>
            <person name="Copeland A."/>
            <person name="Barry K.W."/>
            <person name="Cichocki N."/>
            <person name="Veneault-Fourrey C."/>
            <person name="LaButti K."/>
            <person name="Lindquist E.A."/>
            <person name="Lipzen A."/>
            <person name="Lundell T."/>
            <person name="Morin E."/>
            <person name="Murat C."/>
            <person name="Sun H."/>
            <person name="Tunlid A."/>
            <person name="Henrissat B."/>
            <person name="Grigoriev I.V."/>
            <person name="Hibbett D.S."/>
            <person name="Martin F."/>
            <person name="Nordberg H.P."/>
            <person name="Cantor M.N."/>
            <person name="Hua S.X."/>
        </authorList>
    </citation>
    <scope>NUCLEOTIDE SEQUENCE [LARGE SCALE GENOMIC DNA]</scope>
    <source>
        <strain evidence="3">h7</strain>
    </source>
</reference>
<dbReference type="InterPro" id="IPR019953">
    <property type="entry name" value="OHR"/>
</dbReference>
<gene>
    <name evidence="2" type="ORF">M413DRAFT_442229</name>
</gene>
<dbReference type="HOGENOM" id="CLU_106355_0_0_1"/>
<dbReference type="NCBIfam" id="TIGR03561">
    <property type="entry name" value="organ_hyd_perox"/>
    <property type="match status" value="1"/>
</dbReference>
<dbReference type="Gene3D" id="2.20.25.10">
    <property type="match status" value="1"/>
</dbReference>